<dbReference type="PANTHER" id="PTHR34145">
    <property type="entry name" value="OS02G0105600 PROTEIN"/>
    <property type="match status" value="1"/>
</dbReference>
<evidence type="ECO:0000313" key="4">
    <source>
        <dbReference type="Proteomes" id="UP000215914"/>
    </source>
</evidence>
<dbReference type="SUPFAM" id="SSF52047">
    <property type="entry name" value="RNI-like"/>
    <property type="match status" value="1"/>
</dbReference>
<dbReference type="SUPFAM" id="SSF81383">
    <property type="entry name" value="F-box domain"/>
    <property type="match status" value="1"/>
</dbReference>
<keyword evidence="4" id="KW-1185">Reference proteome</keyword>
<dbReference type="InterPro" id="IPR032675">
    <property type="entry name" value="LRR_dom_sf"/>
</dbReference>
<dbReference type="PANTHER" id="PTHR34145:SF28">
    <property type="entry name" value="F-BOX DOMAIN-CONTAINING PROTEIN"/>
    <property type="match status" value="1"/>
</dbReference>
<keyword evidence="1" id="KW-1133">Transmembrane helix</keyword>
<evidence type="ECO:0000259" key="2">
    <source>
        <dbReference type="Pfam" id="PF24758"/>
    </source>
</evidence>
<accession>A0A9K3IKE9</accession>
<dbReference type="InterPro" id="IPR055411">
    <property type="entry name" value="LRR_FXL15/At3g58940/PEG3-like"/>
</dbReference>
<dbReference type="Proteomes" id="UP000215914">
    <property type="component" value="Unassembled WGS sequence"/>
</dbReference>
<dbReference type="InterPro" id="IPR036047">
    <property type="entry name" value="F-box-like_dom_sf"/>
</dbReference>
<dbReference type="Gene3D" id="1.20.1280.50">
    <property type="match status" value="1"/>
</dbReference>
<dbReference type="Gramene" id="mRNA:HanXRQr2_Chr07g0293261">
    <property type="protein sequence ID" value="mRNA:HanXRQr2_Chr07g0293261"/>
    <property type="gene ID" value="HanXRQr2_Chr07g0293261"/>
</dbReference>
<dbReference type="AlphaFoldDB" id="A0A9K3IKE9"/>
<gene>
    <name evidence="3" type="ORF">HanXRQr2_Chr07g0293261</name>
</gene>
<keyword evidence="1" id="KW-0472">Membrane</keyword>
<evidence type="ECO:0000313" key="3">
    <source>
        <dbReference type="EMBL" id="KAF5798468.1"/>
    </source>
</evidence>
<dbReference type="Pfam" id="PF24758">
    <property type="entry name" value="LRR_At5g56370"/>
    <property type="match status" value="1"/>
</dbReference>
<dbReference type="EMBL" id="MNCJ02000322">
    <property type="protein sequence ID" value="KAF5798468.1"/>
    <property type="molecule type" value="Genomic_DNA"/>
</dbReference>
<evidence type="ECO:0000256" key="1">
    <source>
        <dbReference type="SAM" id="Phobius"/>
    </source>
</evidence>
<proteinExistence type="predicted"/>
<feature type="transmembrane region" description="Helical" evidence="1">
    <location>
        <begin position="6"/>
        <end position="24"/>
    </location>
</feature>
<dbReference type="InterPro" id="IPR053772">
    <property type="entry name" value="At1g61320/At1g61330-like"/>
</dbReference>
<reference evidence="3" key="1">
    <citation type="journal article" date="2017" name="Nature">
        <title>The sunflower genome provides insights into oil metabolism, flowering and Asterid evolution.</title>
        <authorList>
            <person name="Badouin H."/>
            <person name="Gouzy J."/>
            <person name="Grassa C.J."/>
            <person name="Murat F."/>
            <person name="Staton S.E."/>
            <person name="Cottret L."/>
            <person name="Lelandais-Briere C."/>
            <person name="Owens G.L."/>
            <person name="Carrere S."/>
            <person name="Mayjonade B."/>
            <person name="Legrand L."/>
            <person name="Gill N."/>
            <person name="Kane N.C."/>
            <person name="Bowers J.E."/>
            <person name="Hubner S."/>
            <person name="Bellec A."/>
            <person name="Berard A."/>
            <person name="Berges H."/>
            <person name="Blanchet N."/>
            <person name="Boniface M.C."/>
            <person name="Brunel D."/>
            <person name="Catrice O."/>
            <person name="Chaidir N."/>
            <person name="Claudel C."/>
            <person name="Donnadieu C."/>
            <person name="Faraut T."/>
            <person name="Fievet G."/>
            <person name="Helmstetter N."/>
            <person name="King M."/>
            <person name="Knapp S.J."/>
            <person name="Lai Z."/>
            <person name="Le Paslier M.C."/>
            <person name="Lippi Y."/>
            <person name="Lorenzon L."/>
            <person name="Mandel J.R."/>
            <person name="Marage G."/>
            <person name="Marchand G."/>
            <person name="Marquand E."/>
            <person name="Bret-Mestries E."/>
            <person name="Morien E."/>
            <person name="Nambeesan S."/>
            <person name="Nguyen T."/>
            <person name="Pegot-Espagnet P."/>
            <person name="Pouilly N."/>
            <person name="Raftis F."/>
            <person name="Sallet E."/>
            <person name="Schiex T."/>
            <person name="Thomas J."/>
            <person name="Vandecasteele C."/>
            <person name="Vares D."/>
            <person name="Vear F."/>
            <person name="Vautrin S."/>
            <person name="Crespi M."/>
            <person name="Mangin B."/>
            <person name="Burke J.M."/>
            <person name="Salse J."/>
            <person name="Munos S."/>
            <person name="Vincourt P."/>
            <person name="Rieseberg L.H."/>
            <person name="Langlade N.B."/>
        </authorList>
    </citation>
    <scope>NUCLEOTIDE SEQUENCE</scope>
    <source>
        <tissue evidence="3">Leaves</tissue>
    </source>
</reference>
<organism evidence="3 4">
    <name type="scientific">Helianthus annuus</name>
    <name type="common">Common sunflower</name>
    <dbReference type="NCBI Taxonomy" id="4232"/>
    <lineage>
        <taxon>Eukaryota</taxon>
        <taxon>Viridiplantae</taxon>
        <taxon>Streptophyta</taxon>
        <taxon>Embryophyta</taxon>
        <taxon>Tracheophyta</taxon>
        <taxon>Spermatophyta</taxon>
        <taxon>Magnoliopsida</taxon>
        <taxon>eudicotyledons</taxon>
        <taxon>Gunneridae</taxon>
        <taxon>Pentapetalae</taxon>
        <taxon>asterids</taxon>
        <taxon>campanulids</taxon>
        <taxon>Asterales</taxon>
        <taxon>Asteraceae</taxon>
        <taxon>Asteroideae</taxon>
        <taxon>Heliantheae alliance</taxon>
        <taxon>Heliantheae</taxon>
        <taxon>Helianthus</taxon>
    </lineage>
</organism>
<protein>
    <submittedName>
        <fullName evidence="3">Leucine-rich repeat domain superfamily, F-box-like domain superfamily</fullName>
    </submittedName>
</protein>
<reference evidence="3" key="2">
    <citation type="submission" date="2020-06" db="EMBL/GenBank/DDBJ databases">
        <title>Helianthus annuus Genome sequencing and assembly Release 2.</title>
        <authorList>
            <person name="Gouzy J."/>
            <person name="Langlade N."/>
            <person name="Munos S."/>
        </authorList>
    </citation>
    <scope>NUCLEOTIDE SEQUENCE</scope>
    <source>
        <tissue evidence="3">Leaves</tissue>
    </source>
</reference>
<dbReference type="Gene3D" id="3.80.10.10">
    <property type="entry name" value="Ribonuclease Inhibitor"/>
    <property type="match status" value="1"/>
</dbReference>
<feature type="domain" description="F-box/LRR-repeat protein 15/At3g58940/PEG3-like LRR" evidence="2">
    <location>
        <begin position="133"/>
        <end position="303"/>
    </location>
</feature>
<comment type="caution">
    <text evidence="3">The sequence shown here is derived from an EMBL/GenBank/DDBJ whole genome shotgun (WGS) entry which is preliminary data.</text>
</comment>
<sequence>MNYSFIIIVFIFTELYTFFILNSCNFQICSFSFAGEMDRISLLPESIVHHILSFLKNTPAELVRMSVLSKSWFNLTASFPILSFYFNYHFRSRESFFKYVEYATSRFCHHNLTAHKFLLCTRIQESAELDIVNRCLELVLQNGVRELVISFTYSSLDVPKYRLPNILLSVSVLESLTIRGCDLPSSLMLDAINFTSLIQLKLFMVPLNDEVITYLVASCPLLQVLDIGICSGFKKVCVYGHQNLQELRITYDTPLERIDIEAPNLSSLRIEDDDDIGAPQMNLASCKNLTTVSYFGYLSPNLSFTDFVSSFPFVENLYLAIHYNCNTLKLSSPSLRTFMLHSMCGFKDIEFSTPNLVFFSYPCGSYSTWRMAMHSTHLKASMQCYPNGYTSGLCFQKLRRLLDKQNGFKVLNLYINAFHSQTFTELEKLKAIELPPYELEHVELKLDTGEESSAHVAFVNAVLWCCRPRSLTLRSSVPFEEQSDVVKFTYKKLLEQEDQGHTKIQIVSPSSSEAQKHLMDLKSLSMASPREGKAISFIKEEGTPF</sequence>
<keyword evidence="1" id="KW-0812">Transmembrane</keyword>
<name>A0A9K3IKE9_HELAN</name>